<dbReference type="EMBL" id="JARBHB010000008">
    <property type="protein sequence ID" value="KAJ8877855.1"/>
    <property type="molecule type" value="Genomic_DNA"/>
</dbReference>
<accession>A0ABQ9H0S2</accession>
<reference evidence="1 2" key="1">
    <citation type="submission" date="2023-02" db="EMBL/GenBank/DDBJ databases">
        <title>LHISI_Scaffold_Assembly.</title>
        <authorList>
            <person name="Stuart O.P."/>
            <person name="Cleave R."/>
            <person name="Magrath M.J.L."/>
            <person name="Mikheyev A.S."/>
        </authorList>
    </citation>
    <scope>NUCLEOTIDE SEQUENCE [LARGE SCALE GENOMIC DNA]</scope>
    <source>
        <strain evidence="1">Daus_M_001</strain>
        <tissue evidence="1">Leg muscle</tissue>
    </source>
</reference>
<protein>
    <submittedName>
        <fullName evidence="1">Uncharacterized protein</fullName>
    </submittedName>
</protein>
<keyword evidence="2" id="KW-1185">Reference proteome</keyword>
<evidence type="ECO:0000313" key="2">
    <source>
        <dbReference type="Proteomes" id="UP001159363"/>
    </source>
</evidence>
<dbReference type="Proteomes" id="UP001159363">
    <property type="component" value="Chromosome 7"/>
</dbReference>
<sequence length="79" mass="9118">MIASNKYLPPPHLTDYIQEVFDYCNKEPKERFMSHMGRTEGEVNQEVHHTEAELAYQVTTADEKLSKTDKSKTALAFDL</sequence>
<name>A0ABQ9H0S2_9NEOP</name>
<gene>
    <name evidence="1" type="ORF">PR048_022314</name>
</gene>
<evidence type="ECO:0000313" key="1">
    <source>
        <dbReference type="EMBL" id="KAJ8877855.1"/>
    </source>
</evidence>
<organism evidence="1 2">
    <name type="scientific">Dryococelus australis</name>
    <dbReference type="NCBI Taxonomy" id="614101"/>
    <lineage>
        <taxon>Eukaryota</taxon>
        <taxon>Metazoa</taxon>
        <taxon>Ecdysozoa</taxon>
        <taxon>Arthropoda</taxon>
        <taxon>Hexapoda</taxon>
        <taxon>Insecta</taxon>
        <taxon>Pterygota</taxon>
        <taxon>Neoptera</taxon>
        <taxon>Polyneoptera</taxon>
        <taxon>Phasmatodea</taxon>
        <taxon>Verophasmatodea</taxon>
        <taxon>Anareolatae</taxon>
        <taxon>Phasmatidae</taxon>
        <taxon>Eurycanthinae</taxon>
        <taxon>Dryococelus</taxon>
    </lineage>
</organism>
<proteinExistence type="predicted"/>
<comment type="caution">
    <text evidence="1">The sequence shown here is derived from an EMBL/GenBank/DDBJ whole genome shotgun (WGS) entry which is preliminary data.</text>
</comment>